<dbReference type="EMBL" id="JARK01001388">
    <property type="protein sequence ID" value="EYC11178.1"/>
    <property type="molecule type" value="Genomic_DNA"/>
</dbReference>
<organism evidence="1 2">
    <name type="scientific">Ancylostoma ceylanicum</name>
    <dbReference type="NCBI Taxonomy" id="53326"/>
    <lineage>
        <taxon>Eukaryota</taxon>
        <taxon>Metazoa</taxon>
        <taxon>Ecdysozoa</taxon>
        <taxon>Nematoda</taxon>
        <taxon>Chromadorea</taxon>
        <taxon>Rhabditida</taxon>
        <taxon>Rhabditina</taxon>
        <taxon>Rhabditomorpha</taxon>
        <taxon>Strongyloidea</taxon>
        <taxon>Ancylostomatidae</taxon>
        <taxon>Ancylostomatinae</taxon>
        <taxon>Ancylostoma</taxon>
    </lineage>
</organism>
<sequence>MSRIRDPAEYVSKATHRWAFHAKRQQMDKKNTGMDLKRNETTPRKTINEIGQCVYCTKGPAESSAGNKSELSSTLSTMLLDDRCRRTNGVRAMMGAVRQVTMRHPSI</sequence>
<dbReference type="OrthoDB" id="10550343at2759"/>
<gene>
    <name evidence="1" type="primary">Acey_s0052.g2272</name>
    <name evidence="1" type="ORF">Y032_0052g2272</name>
</gene>
<keyword evidence="2" id="KW-1185">Reference proteome</keyword>
<dbReference type="Proteomes" id="UP000024635">
    <property type="component" value="Unassembled WGS sequence"/>
</dbReference>
<comment type="caution">
    <text evidence="1">The sequence shown here is derived from an EMBL/GenBank/DDBJ whole genome shotgun (WGS) entry which is preliminary data.</text>
</comment>
<evidence type="ECO:0000313" key="1">
    <source>
        <dbReference type="EMBL" id="EYC11178.1"/>
    </source>
</evidence>
<name>A0A016U998_9BILA</name>
<reference evidence="2" key="1">
    <citation type="journal article" date="2015" name="Nat. Genet.">
        <title>The genome and transcriptome of the zoonotic hookworm Ancylostoma ceylanicum identify infection-specific gene families.</title>
        <authorList>
            <person name="Schwarz E.M."/>
            <person name="Hu Y."/>
            <person name="Antoshechkin I."/>
            <person name="Miller M.M."/>
            <person name="Sternberg P.W."/>
            <person name="Aroian R.V."/>
        </authorList>
    </citation>
    <scope>NUCLEOTIDE SEQUENCE</scope>
    <source>
        <strain evidence="2">HY135</strain>
    </source>
</reference>
<evidence type="ECO:0000313" key="2">
    <source>
        <dbReference type="Proteomes" id="UP000024635"/>
    </source>
</evidence>
<accession>A0A016U998</accession>
<dbReference type="AlphaFoldDB" id="A0A016U998"/>
<protein>
    <submittedName>
        <fullName evidence="1">Uncharacterized protein</fullName>
    </submittedName>
</protein>
<proteinExistence type="predicted"/>